<organism evidence="1">
    <name type="scientific">bioreactor metagenome</name>
    <dbReference type="NCBI Taxonomy" id="1076179"/>
    <lineage>
        <taxon>unclassified sequences</taxon>
        <taxon>metagenomes</taxon>
        <taxon>ecological metagenomes</taxon>
    </lineage>
</organism>
<sequence>MDVLDDADVRQKDDQINGRRYFQQNFRQNFIRFFRVPTVRNITEVERCRQTDDADLQSAGQGLDQIRLRPSRQSIRLRIIEIRQHNRKFGILIKFVQLAFVVADPFIVADRHRIERNLVQQFDVRFTVGGLRQRVHPIARVADVEKKHLFSIFFMEGFLFQQKAPDLRPIIKM</sequence>
<accession>A0A645CLU7</accession>
<evidence type="ECO:0000313" key="1">
    <source>
        <dbReference type="EMBL" id="MPM77859.1"/>
    </source>
</evidence>
<proteinExistence type="predicted"/>
<dbReference type="EMBL" id="VSSQ01028234">
    <property type="protein sequence ID" value="MPM77859.1"/>
    <property type="molecule type" value="Genomic_DNA"/>
</dbReference>
<reference evidence="1" key="1">
    <citation type="submission" date="2019-08" db="EMBL/GenBank/DDBJ databases">
        <authorList>
            <person name="Kucharzyk K."/>
            <person name="Murdoch R.W."/>
            <person name="Higgins S."/>
            <person name="Loffler F."/>
        </authorList>
    </citation>
    <scope>NUCLEOTIDE SEQUENCE</scope>
</reference>
<comment type="caution">
    <text evidence="1">The sequence shown here is derived from an EMBL/GenBank/DDBJ whole genome shotgun (WGS) entry which is preliminary data.</text>
</comment>
<dbReference type="AlphaFoldDB" id="A0A645CLU7"/>
<gene>
    <name evidence="1" type="ORF">SDC9_124867</name>
</gene>
<protein>
    <submittedName>
        <fullName evidence="1">Uncharacterized protein</fullName>
    </submittedName>
</protein>
<name>A0A645CLU7_9ZZZZ</name>